<evidence type="ECO:0000256" key="5">
    <source>
        <dbReference type="SAM" id="SignalP"/>
    </source>
</evidence>
<dbReference type="Pfam" id="PF07686">
    <property type="entry name" value="V-set"/>
    <property type="match status" value="1"/>
</dbReference>
<name>A0A8D1QSA7_PIG</name>
<dbReference type="InterPro" id="IPR013783">
    <property type="entry name" value="Ig-like_fold"/>
</dbReference>
<evidence type="ECO:0000313" key="7">
    <source>
        <dbReference type="Ensembl" id="ENSSSCP00055021328.1"/>
    </source>
</evidence>
<dbReference type="CDD" id="cd05716">
    <property type="entry name" value="IgV_pIgR_like"/>
    <property type="match status" value="1"/>
</dbReference>
<proteinExistence type="predicted"/>
<dbReference type="SUPFAM" id="SSF48726">
    <property type="entry name" value="Immunoglobulin"/>
    <property type="match status" value="1"/>
</dbReference>
<evidence type="ECO:0000259" key="6">
    <source>
        <dbReference type="PROSITE" id="PS50835"/>
    </source>
</evidence>
<dbReference type="InterPro" id="IPR013106">
    <property type="entry name" value="Ig_V-set"/>
</dbReference>
<evidence type="ECO:0000313" key="8">
    <source>
        <dbReference type="Proteomes" id="UP000694724"/>
    </source>
</evidence>
<keyword evidence="3" id="KW-0393">Immunoglobulin domain</keyword>
<dbReference type="AlphaFoldDB" id="A0A8D1QSA7"/>
<dbReference type="Gene3D" id="2.60.40.10">
    <property type="entry name" value="Immunoglobulins"/>
    <property type="match status" value="1"/>
</dbReference>
<sequence>MSSPTSALEKGLVAWKAPLPPLLLLLLPLSGSWALSKAHHLQSVAGQTLSLRCQYPPKNGPYERKGWCKEVSELLCTGLVTSSRPHMLAQASRFSIWDSPSSGFFVVTMTGLREEDTGHYWCIYPTSGHSVSKSVRFHLAVSPAPASTQATQAPQNPVSSQTQSCTSSTVASSAIAALSQQENSTLGSSPAPPNALAPLLCGFFLTKGLVLSALLVQVLRNRLVQCRRRSLRRLAGPSPQASGRFLRSLRTQRGTCGGKP</sequence>
<evidence type="ECO:0000256" key="3">
    <source>
        <dbReference type="ARBA" id="ARBA00023319"/>
    </source>
</evidence>
<feature type="chain" id="PRO_5034831771" description="Ig-like domain-containing protein" evidence="5">
    <location>
        <begin position="35"/>
        <end position="260"/>
    </location>
</feature>
<feature type="region of interest" description="Disordered" evidence="4">
    <location>
        <begin position="235"/>
        <end position="260"/>
    </location>
</feature>
<dbReference type="Ensembl" id="ENSSSCT00055026834.1">
    <property type="protein sequence ID" value="ENSSSCP00055021328.1"/>
    <property type="gene ID" value="ENSSSCG00055013632.1"/>
</dbReference>
<dbReference type="InterPro" id="IPR036179">
    <property type="entry name" value="Ig-like_dom_sf"/>
</dbReference>
<organism evidence="7 8">
    <name type="scientific">Sus scrofa</name>
    <name type="common">Pig</name>
    <dbReference type="NCBI Taxonomy" id="9823"/>
    <lineage>
        <taxon>Eukaryota</taxon>
        <taxon>Metazoa</taxon>
        <taxon>Chordata</taxon>
        <taxon>Craniata</taxon>
        <taxon>Vertebrata</taxon>
        <taxon>Euteleostomi</taxon>
        <taxon>Mammalia</taxon>
        <taxon>Eutheria</taxon>
        <taxon>Laurasiatheria</taxon>
        <taxon>Artiodactyla</taxon>
        <taxon>Suina</taxon>
        <taxon>Suidae</taxon>
        <taxon>Sus</taxon>
    </lineage>
</organism>
<dbReference type="PROSITE" id="PS50835">
    <property type="entry name" value="IG_LIKE"/>
    <property type="match status" value="1"/>
</dbReference>
<dbReference type="PANTHER" id="PTHR16423">
    <property type="entry name" value="TREM-LIKE TRANSCRIPT PROTEIN"/>
    <property type="match status" value="1"/>
</dbReference>
<dbReference type="FunFam" id="2.60.40.10:FF:000370">
    <property type="entry name" value="CMRF35-like molecule 1"/>
    <property type="match status" value="1"/>
</dbReference>
<feature type="signal peptide" evidence="5">
    <location>
        <begin position="1"/>
        <end position="34"/>
    </location>
</feature>
<feature type="domain" description="Ig-like" evidence="6">
    <location>
        <begin position="20"/>
        <end position="136"/>
    </location>
</feature>
<dbReference type="Proteomes" id="UP000694724">
    <property type="component" value="Unplaced"/>
</dbReference>
<dbReference type="InterPro" id="IPR007110">
    <property type="entry name" value="Ig-like_dom"/>
</dbReference>
<dbReference type="PANTHER" id="PTHR16423:SF7">
    <property type="entry name" value="NATURAL CYTOTOXICITY TRIGGERING RECEPTOR 2"/>
    <property type="match status" value="1"/>
</dbReference>
<evidence type="ECO:0000256" key="1">
    <source>
        <dbReference type="ARBA" id="ARBA00022729"/>
    </source>
</evidence>
<dbReference type="InterPro" id="IPR052314">
    <property type="entry name" value="Immune_rcpt_domain"/>
</dbReference>
<keyword evidence="1 5" id="KW-0732">Signal</keyword>
<evidence type="ECO:0000256" key="4">
    <source>
        <dbReference type="SAM" id="MobiDB-lite"/>
    </source>
</evidence>
<reference evidence="7" key="1">
    <citation type="submission" date="2025-08" db="UniProtKB">
        <authorList>
            <consortium name="Ensembl"/>
        </authorList>
    </citation>
    <scope>IDENTIFICATION</scope>
</reference>
<accession>A0A8D1QSA7</accession>
<keyword evidence="2" id="KW-1015">Disulfide bond</keyword>
<protein>
    <recommendedName>
        <fullName evidence="6">Ig-like domain-containing protein</fullName>
    </recommendedName>
</protein>
<evidence type="ECO:0000256" key="2">
    <source>
        <dbReference type="ARBA" id="ARBA00023157"/>
    </source>
</evidence>